<dbReference type="Pfam" id="PF08443">
    <property type="entry name" value="RimK"/>
    <property type="match status" value="1"/>
</dbReference>
<name>A0A1H6QZ08_9GAMM</name>
<reference evidence="4" key="1">
    <citation type="submission" date="2016-10" db="EMBL/GenBank/DDBJ databases">
        <authorList>
            <person name="Varghese N."/>
            <person name="Submissions S."/>
        </authorList>
    </citation>
    <scope>NUCLEOTIDE SEQUENCE [LARGE SCALE GENOMIC DNA]</scope>
    <source>
        <strain evidence="4">DSM 7165</strain>
    </source>
</reference>
<dbReference type="SUPFAM" id="SSF56059">
    <property type="entry name" value="Glutathione synthetase ATP-binding domain-like"/>
    <property type="match status" value="1"/>
</dbReference>
<dbReference type="RefSeq" id="WP_093308382.1">
    <property type="nucleotide sequence ID" value="NZ_FNYH01000002.1"/>
</dbReference>
<dbReference type="Gene3D" id="3.30.470.20">
    <property type="entry name" value="ATP-grasp fold, B domain"/>
    <property type="match status" value="1"/>
</dbReference>
<keyword evidence="4" id="KW-1185">Reference proteome</keyword>
<keyword evidence="3" id="KW-0436">Ligase</keyword>
<keyword evidence="3" id="KW-0689">Ribosomal protein</keyword>
<dbReference type="PANTHER" id="PTHR21621:SF0">
    <property type="entry name" value="BETA-CITRYLGLUTAMATE SYNTHASE B-RELATED"/>
    <property type="match status" value="1"/>
</dbReference>
<keyword evidence="3" id="KW-0687">Ribonucleoprotein</keyword>
<dbReference type="PANTHER" id="PTHR21621">
    <property type="entry name" value="RIBOSOMAL PROTEIN S6 MODIFICATION PROTEIN"/>
    <property type="match status" value="1"/>
</dbReference>
<dbReference type="STRING" id="64971.SAMN05421831_10227"/>
<dbReference type="InterPro" id="IPR013651">
    <property type="entry name" value="ATP-grasp_RimK-type"/>
</dbReference>
<accession>A0A1H6QZ08</accession>
<evidence type="ECO:0000313" key="3">
    <source>
        <dbReference type="EMBL" id="SEI44710.1"/>
    </source>
</evidence>
<dbReference type="EMBL" id="FNYH01000002">
    <property type="protein sequence ID" value="SEI44710.1"/>
    <property type="molecule type" value="Genomic_DNA"/>
</dbReference>
<evidence type="ECO:0000313" key="4">
    <source>
        <dbReference type="Proteomes" id="UP000242999"/>
    </source>
</evidence>
<evidence type="ECO:0000256" key="1">
    <source>
        <dbReference type="SAM" id="MobiDB-lite"/>
    </source>
</evidence>
<dbReference type="Proteomes" id="UP000242999">
    <property type="component" value="Unassembled WGS sequence"/>
</dbReference>
<organism evidence="3 4">
    <name type="scientific">Allopseudospirillum japonicum</name>
    <dbReference type="NCBI Taxonomy" id="64971"/>
    <lineage>
        <taxon>Bacteria</taxon>
        <taxon>Pseudomonadati</taxon>
        <taxon>Pseudomonadota</taxon>
        <taxon>Gammaproteobacteria</taxon>
        <taxon>Oceanospirillales</taxon>
        <taxon>Oceanospirillaceae</taxon>
        <taxon>Allopseudospirillum</taxon>
    </lineage>
</organism>
<feature type="domain" description="ATP-grasp fold RimK-type" evidence="2">
    <location>
        <begin position="85"/>
        <end position="249"/>
    </location>
</feature>
<evidence type="ECO:0000259" key="2">
    <source>
        <dbReference type="Pfam" id="PF08443"/>
    </source>
</evidence>
<dbReference type="AlphaFoldDB" id="A0A1H6QZ08"/>
<protein>
    <submittedName>
        <fullName evidence="3">Ribosomal protein S6--L-glutamate ligase</fullName>
    </submittedName>
</protein>
<dbReference type="OrthoDB" id="1704979at2"/>
<sequence length="280" mass="31720">MKLISFDALRTLNFPAHTYIKPELYLAHLEAIQDADWLLFPEYWQLPALHFALGARIFPSYASYALGHSKIEMTRAFSACAPEHLPFTLIKANTDENAELIWQQMPLPFVAKIPKSARGQGVFLIETRADWQAYLAMTPCLYAQEYLPLDRDLRLIVIGHKVVGGYWRIQPEGGFHTNIAQGGQVMAGTLPTAAVDLVERVSAQLDIDHAGFDVAMLGQYPYLLEFNRIFGTQGVQDLYGDFNQHILTYLFKQTEHDPSSPNSPNRPRDGRKRPWYPNAA</sequence>
<proteinExistence type="predicted"/>
<feature type="region of interest" description="Disordered" evidence="1">
    <location>
        <begin position="253"/>
        <end position="280"/>
    </location>
</feature>
<dbReference type="GO" id="GO:0009432">
    <property type="term" value="P:SOS response"/>
    <property type="evidence" value="ECO:0007669"/>
    <property type="project" value="TreeGrafter"/>
</dbReference>
<gene>
    <name evidence="3" type="ORF">SAMN05421831_10227</name>
</gene>
<dbReference type="GO" id="GO:0005840">
    <property type="term" value="C:ribosome"/>
    <property type="evidence" value="ECO:0007669"/>
    <property type="project" value="UniProtKB-KW"/>
</dbReference>
<dbReference type="GO" id="GO:0018169">
    <property type="term" value="F:ribosomal S6-glutamic acid ligase activity"/>
    <property type="evidence" value="ECO:0007669"/>
    <property type="project" value="TreeGrafter"/>
</dbReference>
<dbReference type="GO" id="GO:0005737">
    <property type="term" value="C:cytoplasm"/>
    <property type="evidence" value="ECO:0007669"/>
    <property type="project" value="TreeGrafter"/>
</dbReference>